<sequence length="72" mass="7654">MDTVAERPEFEFVSAAACRDKRVGNCPQAAVNVPGVVALRDSERPEAVVTMTVDAWATLTDAVKAGEFDLSA</sequence>
<protein>
    <submittedName>
        <fullName evidence="1">DUF397 domain-containing protein</fullName>
    </submittedName>
</protein>
<comment type="caution">
    <text evidence="1">The sequence shown here is derived from an EMBL/GenBank/DDBJ whole genome shotgun (WGS) entry which is preliminary data.</text>
</comment>
<dbReference type="Proteomes" id="UP000634229">
    <property type="component" value="Unassembled WGS sequence"/>
</dbReference>
<dbReference type="EMBL" id="JAERRF010000008">
    <property type="protein sequence ID" value="MBL1098125.1"/>
    <property type="molecule type" value="Genomic_DNA"/>
</dbReference>
<name>A0ABS1NDZ4_9ACTN</name>
<reference evidence="1 2" key="1">
    <citation type="submission" date="2021-01" db="EMBL/GenBank/DDBJ databases">
        <title>WGS of actinomycetes isolated from Thailand.</title>
        <authorList>
            <person name="Thawai C."/>
        </authorList>
    </citation>
    <scope>NUCLEOTIDE SEQUENCE [LARGE SCALE GENOMIC DNA]</scope>
    <source>
        <strain evidence="1 2">CA1R205</strain>
    </source>
</reference>
<dbReference type="RefSeq" id="WP_201875543.1">
    <property type="nucleotide sequence ID" value="NZ_JAERRF010000008.1"/>
</dbReference>
<gene>
    <name evidence="1" type="ORF">JK363_15875</name>
</gene>
<evidence type="ECO:0000313" key="1">
    <source>
        <dbReference type="EMBL" id="MBL1098125.1"/>
    </source>
</evidence>
<evidence type="ECO:0000313" key="2">
    <source>
        <dbReference type="Proteomes" id="UP000634229"/>
    </source>
</evidence>
<proteinExistence type="predicted"/>
<keyword evidence="2" id="KW-1185">Reference proteome</keyword>
<organism evidence="1 2">
    <name type="scientific">Streptomyces coffeae</name>
    <dbReference type="NCBI Taxonomy" id="621382"/>
    <lineage>
        <taxon>Bacteria</taxon>
        <taxon>Bacillati</taxon>
        <taxon>Actinomycetota</taxon>
        <taxon>Actinomycetes</taxon>
        <taxon>Kitasatosporales</taxon>
        <taxon>Streptomycetaceae</taxon>
        <taxon>Streptomyces</taxon>
    </lineage>
</organism>
<accession>A0ABS1NDZ4</accession>